<dbReference type="OrthoDB" id="3231000at2759"/>
<organism evidence="1 2">
    <name type="scientific">Hyaloscypha hepaticicola</name>
    <dbReference type="NCBI Taxonomy" id="2082293"/>
    <lineage>
        <taxon>Eukaryota</taxon>
        <taxon>Fungi</taxon>
        <taxon>Dikarya</taxon>
        <taxon>Ascomycota</taxon>
        <taxon>Pezizomycotina</taxon>
        <taxon>Leotiomycetes</taxon>
        <taxon>Helotiales</taxon>
        <taxon>Hyaloscyphaceae</taxon>
        <taxon>Hyaloscypha</taxon>
    </lineage>
</organism>
<dbReference type="Proteomes" id="UP000235672">
    <property type="component" value="Unassembled WGS sequence"/>
</dbReference>
<dbReference type="AlphaFoldDB" id="A0A2J6Q945"/>
<gene>
    <name evidence="1" type="ORF">NA56DRAFT_644387</name>
</gene>
<reference evidence="1 2" key="1">
    <citation type="submission" date="2016-05" db="EMBL/GenBank/DDBJ databases">
        <title>A degradative enzymes factory behind the ericoid mycorrhizal symbiosis.</title>
        <authorList>
            <consortium name="DOE Joint Genome Institute"/>
            <person name="Martino E."/>
            <person name="Morin E."/>
            <person name="Grelet G."/>
            <person name="Kuo A."/>
            <person name="Kohler A."/>
            <person name="Daghino S."/>
            <person name="Barry K."/>
            <person name="Choi C."/>
            <person name="Cichocki N."/>
            <person name="Clum A."/>
            <person name="Copeland A."/>
            <person name="Hainaut M."/>
            <person name="Haridas S."/>
            <person name="Labutti K."/>
            <person name="Lindquist E."/>
            <person name="Lipzen A."/>
            <person name="Khouja H.-R."/>
            <person name="Murat C."/>
            <person name="Ohm R."/>
            <person name="Olson A."/>
            <person name="Spatafora J."/>
            <person name="Veneault-Fourrey C."/>
            <person name="Henrissat B."/>
            <person name="Grigoriev I."/>
            <person name="Martin F."/>
            <person name="Perotto S."/>
        </authorList>
    </citation>
    <scope>NUCLEOTIDE SEQUENCE [LARGE SCALE GENOMIC DNA]</scope>
    <source>
        <strain evidence="1 2">UAMH 7357</strain>
    </source>
</reference>
<dbReference type="EMBL" id="KZ613476">
    <property type="protein sequence ID" value="PMD22778.1"/>
    <property type="molecule type" value="Genomic_DNA"/>
</dbReference>
<feature type="non-terminal residue" evidence="1">
    <location>
        <position position="135"/>
    </location>
</feature>
<proteinExistence type="predicted"/>
<sequence>MNEYVNRELATIEYILEKEEPTFRDLEVYLKDLYIYRRRVTRYHELITQAKEQCTSRGQQSWLRDLTSPVLLEHAKDMEADFIYLQDKALASSRRIEKDIDLLTALVSIGEGKQTLDENHAMARLTLLAMVFNFL</sequence>
<dbReference type="STRING" id="1745343.A0A2J6Q945"/>
<name>A0A2J6Q945_9HELO</name>
<evidence type="ECO:0000313" key="1">
    <source>
        <dbReference type="EMBL" id="PMD22778.1"/>
    </source>
</evidence>
<accession>A0A2J6Q945</accession>
<keyword evidence="2" id="KW-1185">Reference proteome</keyword>
<protein>
    <submittedName>
        <fullName evidence="1">Uncharacterized protein</fullName>
    </submittedName>
</protein>
<evidence type="ECO:0000313" key="2">
    <source>
        <dbReference type="Proteomes" id="UP000235672"/>
    </source>
</evidence>